<comment type="caution">
    <text evidence="1">The sequence shown here is derived from an EMBL/GenBank/DDBJ whole genome shotgun (WGS) entry which is preliminary data.</text>
</comment>
<accession>A0A5A7QDU4</accession>
<evidence type="ECO:0000313" key="1">
    <source>
        <dbReference type="EMBL" id="GER43106.1"/>
    </source>
</evidence>
<gene>
    <name evidence="1" type="ORF">STAS_19938</name>
</gene>
<protein>
    <submittedName>
        <fullName evidence="1">Major facilitator family transporter</fullName>
    </submittedName>
</protein>
<sequence>MSDISKNKTFYMSLLKETDNQYAQEVQRLQQNEVQKFLFRVGNSCFLCLWYENSGVTLSFSDYDIVESRLTSLYPNVTFLISAPLMSLIPTSARVLNTDPDTLGATRISSPIIKFMVKLCFPLDAPLHVKYLVGSESLRFSFSLRHSLSNTLFGFSSICLLVSE</sequence>
<organism evidence="1 2">
    <name type="scientific">Striga asiatica</name>
    <name type="common">Asiatic witchweed</name>
    <name type="synonym">Buchnera asiatica</name>
    <dbReference type="NCBI Taxonomy" id="4170"/>
    <lineage>
        <taxon>Eukaryota</taxon>
        <taxon>Viridiplantae</taxon>
        <taxon>Streptophyta</taxon>
        <taxon>Embryophyta</taxon>
        <taxon>Tracheophyta</taxon>
        <taxon>Spermatophyta</taxon>
        <taxon>Magnoliopsida</taxon>
        <taxon>eudicotyledons</taxon>
        <taxon>Gunneridae</taxon>
        <taxon>Pentapetalae</taxon>
        <taxon>asterids</taxon>
        <taxon>lamiids</taxon>
        <taxon>Lamiales</taxon>
        <taxon>Orobanchaceae</taxon>
        <taxon>Buchnereae</taxon>
        <taxon>Striga</taxon>
    </lineage>
</organism>
<reference evidence="2" key="1">
    <citation type="journal article" date="2019" name="Curr. Biol.">
        <title>Genome Sequence of Striga asiatica Provides Insight into the Evolution of Plant Parasitism.</title>
        <authorList>
            <person name="Yoshida S."/>
            <person name="Kim S."/>
            <person name="Wafula E.K."/>
            <person name="Tanskanen J."/>
            <person name="Kim Y.M."/>
            <person name="Honaas L."/>
            <person name="Yang Z."/>
            <person name="Spallek T."/>
            <person name="Conn C.E."/>
            <person name="Ichihashi Y."/>
            <person name="Cheong K."/>
            <person name="Cui S."/>
            <person name="Der J.P."/>
            <person name="Gundlach H."/>
            <person name="Jiao Y."/>
            <person name="Hori C."/>
            <person name="Ishida J.K."/>
            <person name="Kasahara H."/>
            <person name="Kiba T."/>
            <person name="Kim M.S."/>
            <person name="Koo N."/>
            <person name="Laohavisit A."/>
            <person name="Lee Y.H."/>
            <person name="Lumba S."/>
            <person name="McCourt P."/>
            <person name="Mortimer J.C."/>
            <person name="Mutuku J.M."/>
            <person name="Nomura T."/>
            <person name="Sasaki-Sekimoto Y."/>
            <person name="Seto Y."/>
            <person name="Wang Y."/>
            <person name="Wakatake T."/>
            <person name="Sakakibara H."/>
            <person name="Demura T."/>
            <person name="Yamaguchi S."/>
            <person name="Yoneyama K."/>
            <person name="Manabe R.I."/>
            <person name="Nelson D.C."/>
            <person name="Schulman A.H."/>
            <person name="Timko M.P."/>
            <person name="dePamphilis C.W."/>
            <person name="Choi D."/>
            <person name="Shirasu K."/>
        </authorList>
    </citation>
    <scope>NUCLEOTIDE SEQUENCE [LARGE SCALE GENOMIC DNA]</scope>
    <source>
        <strain evidence="2">cv. UVA1</strain>
    </source>
</reference>
<dbReference type="AlphaFoldDB" id="A0A5A7QDU4"/>
<dbReference type="Proteomes" id="UP000325081">
    <property type="component" value="Unassembled WGS sequence"/>
</dbReference>
<keyword evidence="2" id="KW-1185">Reference proteome</keyword>
<name>A0A5A7QDU4_STRAF</name>
<proteinExistence type="predicted"/>
<dbReference type="EMBL" id="BKCP01006515">
    <property type="protein sequence ID" value="GER43106.1"/>
    <property type="molecule type" value="Genomic_DNA"/>
</dbReference>
<evidence type="ECO:0000313" key="2">
    <source>
        <dbReference type="Proteomes" id="UP000325081"/>
    </source>
</evidence>